<feature type="signal peptide" evidence="2">
    <location>
        <begin position="1"/>
        <end position="30"/>
    </location>
</feature>
<proteinExistence type="predicted"/>
<sequence>MNKSTKFLATGIATLIGTGLIGALAAPANAETKSYSTSALCSSASKNMAADSKQAYSRNTAKVQERDRTNPKAGVSLEPVYTVSGCTKNNNGKYTFTYSPAPRQHGA</sequence>
<evidence type="ECO:0000313" key="3">
    <source>
        <dbReference type="EMBL" id="TCJ97197.1"/>
    </source>
</evidence>
<keyword evidence="2" id="KW-0732">Signal</keyword>
<evidence type="ECO:0000256" key="1">
    <source>
        <dbReference type="SAM" id="MobiDB-lite"/>
    </source>
</evidence>
<protein>
    <submittedName>
        <fullName evidence="3">Uncharacterized protein</fullName>
    </submittedName>
</protein>
<accession>A0A4R1FQM9</accession>
<evidence type="ECO:0000313" key="4">
    <source>
        <dbReference type="Proteomes" id="UP000294856"/>
    </source>
</evidence>
<feature type="chain" id="PRO_5038401357" evidence="2">
    <location>
        <begin position="31"/>
        <end position="107"/>
    </location>
</feature>
<gene>
    <name evidence="3" type="ORF">DFR71_3237</name>
</gene>
<organism evidence="3 4">
    <name type="scientific">Nocardia alba</name>
    <dbReference type="NCBI Taxonomy" id="225051"/>
    <lineage>
        <taxon>Bacteria</taxon>
        <taxon>Bacillati</taxon>
        <taxon>Actinomycetota</taxon>
        <taxon>Actinomycetes</taxon>
        <taxon>Mycobacteriales</taxon>
        <taxon>Nocardiaceae</taxon>
        <taxon>Nocardia</taxon>
    </lineage>
</organism>
<feature type="region of interest" description="Disordered" evidence="1">
    <location>
        <begin position="52"/>
        <end position="73"/>
    </location>
</feature>
<reference evidence="3 4" key="1">
    <citation type="submission" date="2019-03" db="EMBL/GenBank/DDBJ databases">
        <title>Genomic Encyclopedia of Type Strains, Phase IV (KMG-IV): sequencing the most valuable type-strain genomes for metagenomic binning, comparative biology and taxonomic classification.</title>
        <authorList>
            <person name="Goeker M."/>
        </authorList>
    </citation>
    <scope>NUCLEOTIDE SEQUENCE [LARGE SCALE GENOMIC DNA]</scope>
    <source>
        <strain evidence="3 4">DSM 44684</strain>
    </source>
</reference>
<dbReference type="AlphaFoldDB" id="A0A4R1FQM9"/>
<dbReference type="EMBL" id="SMFR01000002">
    <property type="protein sequence ID" value="TCJ97197.1"/>
    <property type="molecule type" value="Genomic_DNA"/>
</dbReference>
<dbReference type="Proteomes" id="UP000294856">
    <property type="component" value="Unassembled WGS sequence"/>
</dbReference>
<dbReference type="RefSeq" id="WP_067446220.1">
    <property type="nucleotide sequence ID" value="NZ_SMFR01000002.1"/>
</dbReference>
<comment type="caution">
    <text evidence="3">The sequence shown here is derived from an EMBL/GenBank/DDBJ whole genome shotgun (WGS) entry which is preliminary data.</text>
</comment>
<keyword evidence="4" id="KW-1185">Reference proteome</keyword>
<evidence type="ECO:0000256" key="2">
    <source>
        <dbReference type="SAM" id="SignalP"/>
    </source>
</evidence>
<name>A0A4R1FQM9_9NOCA</name>